<dbReference type="SUPFAM" id="SSF48452">
    <property type="entry name" value="TPR-like"/>
    <property type="match status" value="1"/>
</dbReference>
<reference evidence="3" key="1">
    <citation type="journal article" date="2019" name="Int. J. Syst. Evol. Microbiol.">
        <title>The Global Catalogue of Microorganisms (GCM) 10K type strain sequencing project: providing services to taxonomists for standard genome sequencing and annotation.</title>
        <authorList>
            <consortium name="The Broad Institute Genomics Platform"/>
            <consortium name="The Broad Institute Genome Sequencing Center for Infectious Disease"/>
            <person name="Wu L."/>
            <person name="Ma J."/>
        </authorList>
    </citation>
    <scope>NUCLEOTIDE SEQUENCE [LARGE SCALE GENOMIC DNA]</scope>
    <source>
        <strain evidence="3">CGMCC 1.10188</strain>
    </source>
</reference>
<feature type="region of interest" description="Disordered" evidence="1">
    <location>
        <begin position="1"/>
        <end position="20"/>
    </location>
</feature>
<proteinExistence type="predicted"/>
<dbReference type="Proteomes" id="UP000603352">
    <property type="component" value="Unassembled WGS sequence"/>
</dbReference>
<dbReference type="Gene3D" id="1.25.40.10">
    <property type="entry name" value="Tetratricopeptide repeat domain"/>
    <property type="match status" value="1"/>
</dbReference>
<evidence type="ECO:0000256" key="1">
    <source>
        <dbReference type="SAM" id="MobiDB-lite"/>
    </source>
</evidence>
<keyword evidence="3" id="KW-1185">Reference proteome</keyword>
<evidence type="ECO:0000313" key="2">
    <source>
        <dbReference type="EMBL" id="GGB44788.1"/>
    </source>
</evidence>
<dbReference type="RefSeq" id="WP_188578795.1">
    <property type="nucleotide sequence ID" value="NZ_BMDZ01000031.1"/>
</dbReference>
<gene>
    <name evidence="2" type="ORF">GCM10011505_27630</name>
</gene>
<organism evidence="2 3">
    <name type="scientific">Tistrella bauzanensis</name>
    <dbReference type="NCBI Taxonomy" id="657419"/>
    <lineage>
        <taxon>Bacteria</taxon>
        <taxon>Pseudomonadati</taxon>
        <taxon>Pseudomonadota</taxon>
        <taxon>Alphaproteobacteria</taxon>
        <taxon>Geminicoccales</taxon>
        <taxon>Geminicoccaceae</taxon>
        <taxon>Tistrella</taxon>
    </lineage>
</organism>
<comment type="caution">
    <text evidence="2">The sequence shown here is derived from an EMBL/GenBank/DDBJ whole genome shotgun (WGS) entry which is preliminary data.</text>
</comment>
<accession>A0ABQ1IJT1</accession>
<protein>
    <recommendedName>
        <fullName evidence="4">Tetratricopeptide repeat protein</fullName>
    </recommendedName>
</protein>
<evidence type="ECO:0000313" key="3">
    <source>
        <dbReference type="Proteomes" id="UP000603352"/>
    </source>
</evidence>
<name>A0ABQ1IJT1_9PROT</name>
<evidence type="ECO:0008006" key="4">
    <source>
        <dbReference type="Google" id="ProtNLM"/>
    </source>
</evidence>
<sequence>MSMQINRSPIVWRTDQPTPRSPAKSFLPLLRAAVASHPGRPDLLCDLVIVLRDDRRWDEIFDLLSPLADGDGLTPALACELARAAIAGERPDIALRVVDSAIAQGVEGAARQKVLALYALCRFDEAQAAAQQALREDPDDNLVLGAFGSDCLTRGDLDALISTCQWGIDCGASSSAYMAYLATALAMAGRRSELGDVLDPAHLCQGNEFRLTR</sequence>
<dbReference type="InterPro" id="IPR011990">
    <property type="entry name" value="TPR-like_helical_dom_sf"/>
</dbReference>
<dbReference type="EMBL" id="BMDZ01000031">
    <property type="protein sequence ID" value="GGB44788.1"/>
    <property type="molecule type" value="Genomic_DNA"/>
</dbReference>